<organism evidence="3 4">
    <name type="scientific">Spongiactinospora gelatinilytica</name>
    <dbReference type="NCBI Taxonomy" id="2666298"/>
    <lineage>
        <taxon>Bacteria</taxon>
        <taxon>Bacillati</taxon>
        <taxon>Actinomycetota</taxon>
        <taxon>Actinomycetes</taxon>
        <taxon>Streptosporangiales</taxon>
        <taxon>Streptosporangiaceae</taxon>
        <taxon>Spongiactinospora</taxon>
    </lineage>
</organism>
<dbReference type="InterPro" id="IPR002656">
    <property type="entry name" value="Acyl_transf_3_dom"/>
</dbReference>
<feature type="transmembrane region" description="Helical" evidence="1">
    <location>
        <begin position="25"/>
        <end position="43"/>
    </location>
</feature>
<keyword evidence="1" id="KW-0472">Membrane</keyword>
<feature type="transmembrane region" description="Helical" evidence="1">
    <location>
        <begin position="337"/>
        <end position="359"/>
    </location>
</feature>
<keyword evidence="1" id="KW-1133">Transmembrane helix</keyword>
<evidence type="ECO:0000256" key="1">
    <source>
        <dbReference type="SAM" id="Phobius"/>
    </source>
</evidence>
<feature type="domain" description="Acyltransferase 3" evidence="2">
    <location>
        <begin position="19"/>
        <end position="357"/>
    </location>
</feature>
<feature type="transmembrane region" description="Helical" evidence="1">
    <location>
        <begin position="197"/>
        <end position="215"/>
    </location>
</feature>
<keyword evidence="3" id="KW-0808">Transferase</keyword>
<gene>
    <name evidence="3" type="ORF">C1I98_29830</name>
</gene>
<feature type="transmembrane region" description="Helical" evidence="1">
    <location>
        <begin position="63"/>
        <end position="83"/>
    </location>
</feature>
<feature type="transmembrane region" description="Helical" evidence="1">
    <location>
        <begin position="166"/>
        <end position="185"/>
    </location>
</feature>
<accession>A0A2W2G4H2</accession>
<feature type="transmembrane region" description="Helical" evidence="1">
    <location>
        <begin position="139"/>
        <end position="159"/>
    </location>
</feature>
<evidence type="ECO:0000259" key="2">
    <source>
        <dbReference type="Pfam" id="PF01757"/>
    </source>
</evidence>
<dbReference type="EMBL" id="POUA01000319">
    <property type="protein sequence ID" value="PZG31808.1"/>
    <property type="molecule type" value="Genomic_DNA"/>
</dbReference>
<feature type="transmembrane region" description="Helical" evidence="1">
    <location>
        <begin position="104"/>
        <end position="127"/>
    </location>
</feature>
<keyword evidence="1" id="KW-0812">Transmembrane</keyword>
<dbReference type="Proteomes" id="UP000248544">
    <property type="component" value="Unassembled WGS sequence"/>
</dbReference>
<reference evidence="3 4" key="1">
    <citation type="submission" date="2018-01" db="EMBL/GenBank/DDBJ databases">
        <title>Draft genome sequence of Sphaerisporangium sp. 7K107.</title>
        <authorList>
            <person name="Sahin N."/>
            <person name="Saygin H."/>
            <person name="Ay H."/>
        </authorList>
    </citation>
    <scope>NUCLEOTIDE SEQUENCE [LARGE SCALE GENOMIC DNA]</scope>
    <source>
        <strain evidence="3 4">7K107</strain>
    </source>
</reference>
<proteinExistence type="predicted"/>
<feature type="transmembrane region" description="Helical" evidence="1">
    <location>
        <begin position="260"/>
        <end position="278"/>
    </location>
</feature>
<sequence length="365" mass="37531">MAGFAEKIAAATPDTRDRGVDALRALAIAGVVLGHWLVTAWATDQAGALRIASPLTAMPALAPMSWVLQTLAVFFFVGGYSAARGLRSARDGYLPWARRRLARLLAPVLPLAVFWAVLALALTSAGISRGTLRSFAVSALGPLWFLAVFTVLTLATPLLARVRPVAAAGGMAGVVVAVDVIRFGLAGPAWTGWANLAAGWLVPYLLGMAWAGGGLARRGTAVAMLTGGAAGTALLITAFGHPASMVGVTGAAISNLGPPSLAGVCSGIAQTGAALLAHGPLTRLARRPRVWAAVAVANLSAMPVFLWHQTVLVLATVTLLPFGRAAGLLDAPVSAQWLLWRAAWLPLFAAALAAAVPALRGRRFS</sequence>
<keyword evidence="4" id="KW-1185">Reference proteome</keyword>
<evidence type="ECO:0000313" key="4">
    <source>
        <dbReference type="Proteomes" id="UP000248544"/>
    </source>
</evidence>
<name>A0A2W2G4H2_9ACTN</name>
<dbReference type="AlphaFoldDB" id="A0A2W2G4H2"/>
<feature type="transmembrane region" description="Helical" evidence="1">
    <location>
        <begin position="222"/>
        <end position="240"/>
    </location>
</feature>
<keyword evidence="3" id="KW-0012">Acyltransferase</keyword>
<feature type="transmembrane region" description="Helical" evidence="1">
    <location>
        <begin position="290"/>
        <end position="317"/>
    </location>
</feature>
<evidence type="ECO:0000313" key="3">
    <source>
        <dbReference type="EMBL" id="PZG31808.1"/>
    </source>
</evidence>
<comment type="caution">
    <text evidence="3">The sequence shown here is derived from an EMBL/GenBank/DDBJ whole genome shotgun (WGS) entry which is preliminary data.</text>
</comment>
<protein>
    <submittedName>
        <fullName evidence="3">Acyltransferase</fullName>
    </submittedName>
</protein>
<dbReference type="Pfam" id="PF01757">
    <property type="entry name" value="Acyl_transf_3"/>
    <property type="match status" value="1"/>
</dbReference>
<dbReference type="GO" id="GO:0016747">
    <property type="term" value="F:acyltransferase activity, transferring groups other than amino-acyl groups"/>
    <property type="evidence" value="ECO:0007669"/>
    <property type="project" value="InterPro"/>
</dbReference>